<comment type="similarity">
    <text evidence="1">Belongs to the eIF-5A family.</text>
</comment>
<dbReference type="SUPFAM" id="SSF50104">
    <property type="entry name" value="Translation proteins SH3-like domain"/>
    <property type="match status" value="1"/>
</dbReference>
<gene>
    <name evidence="5" type="ORF">HY544_04340</name>
</gene>
<dbReference type="InterPro" id="IPR008991">
    <property type="entry name" value="Translation_prot_SH3-like_sf"/>
</dbReference>
<proteinExistence type="inferred from homology"/>
<dbReference type="InterPro" id="IPR001884">
    <property type="entry name" value="IF5A-like"/>
</dbReference>
<dbReference type="SUPFAM" id="SSF50249">
    <property type="entry name" value="Nucleic acid-binding proteins"/>
    <property type="match status" value="1"/>
</dbReference>
<dbReference type="InterPro" id="IPR048670">
    <property type="entry name" value="IF5A-like_N"/>
</dbReference>
<dbReference type="PANTHER" id="PTHR11673">
    <property type="entry name" value="TRANSLATION INITIATION FACTOR 5A FAMILY MEMBER"/>
    <property type="match status" value="1"/>
</dbReference>
<dbReference type="GO" id="GO:0045905">
    <property type="term" value="P:positive regulation of translational termination"/>
    <property type="evidence" value="ECO:0007669"/>
    <property type="project" value="InterPro"/>
</dbReference>
<dbReference type="Gene3D" id="2.40.50.140">
    <property type="entry name" value="Nucleic acid-binding proteins"/>
    <property type="match status" value="1"/>
</dbReference>
<evidence type="ECO:0000256" key="1">
    <source>
        <dbReference type="ARBA" id="ARBA00006016"/>
    </source>
</evidence>
<organism evidence="5 6">
    <name type="scientific">Candidatus Iainarchaeum sp</name>
    <dbReference type="NCBI Taxonomy" id="3101447"/>
    <lineage>
        <taxon>Archaea</taxon>
        <taxon>Candidatus Iainarchaeota</taxon>
        <taxon>Candidatus Iainarchaeia</taxon>
        <taxon>Candidatus Iainarchaeales</taxon>
        <taxon>Candidatus Iainarchaeaceae</taxon>
        <taxon>Candidatus Iainarchaeum</taxon>
    </lineage>
</organism>
<dbReference type="Gene3D" id="2.30.30.30">
    <property type="match status" value="1"/>
</dbReference>
<dbReference type="EMBL" id="JACQPB010000040">
    <property type="protein sequence ID" value="MBI4210705.1"/>
    <property type="molecule type" value="Genomic_DNA"/>
</dbReference>
<dbReference type="Pfam" id="PF21485">
    <property type="entry name" value="IF5A-like_N"/>
    <property type="match status" value="1"/>
</dbReference>
<keyword evidence="5" id="KW-0396">Initiation factor</keyword>
<dbReference type="InterPro" id="IPR014722">
    <property type="entry name" value="Rib_uL2_dom2"/>
</dbReference>
<dbReference type="InterPro" id="IPR012340">
    <property type="entry name" value="NA-bd_OB-fold"/>
</dbReference>
<dbReference type="GO" id="GO:0003746">
    <property type="term" value="F:translation elongation factor activity"/>
    <property type="evidence" value="ECO:0007669"/>
    <property type="project" value="InterPro"/>
</dbReference>
<keyword evidence="3" id="KW-0385">Hypusine</keyword>
<protein>
    <submittedName>
        <fullName evidence="5">Translation initiation factor IF-5A</fullName>
    </submittedName>
</protein>
<dbReference type="PROSITE" id="PS00302">
    <property type="entry name" value="IF5A_HYPUSINE"/>
    <property type="match status" value="1"/>
</dbReference>
<dbReference type="NCBIfam" id="NF003076">
    <property type="entry name" value="PRK03999.1"/>
    <property type="match status" value="1"/>
</dbReference>
<accession>A0A8T3YKY3</accession>
<evidence type="ECO:0000256" key="2">
    <source>
        <dbReference type="ARBA" id="ARBA00022917"/>
    </source>
</evidence>
<reference evidence="5" key="1">
    <citation type="submission" date="2020-07" db="EMBL/GenBank/DDBJ databases">
        <title>Huge and variable diversity of episymbiotic CPR bacteria and DPANN archaea in groundwater ecosystems.</title>
        <authorList>
            <person name="He C.Y."/>
            <person name="Keren R."/>
            <person name="Whittaker M."/>
            <person name="Farag I.F."/>
            <person name="Doudna J."/>
            <person name="Cate J.H.D."/>
            <person name="Banfield J.F."/>
        </authorList>
    </citation>
    <scope>NUCLEOTIDE SEQUENCE</scope>
    <source>
        <strain evidence="5">NC_groundwater_1296_Ag_S-0.2um_52_80</strain>
    </source>
</reference>
<evidence type="ECO:0000313" key="6">
    <source>
        <dbReference type="Proteomes" id="UP000732298"/>
    </source>
</evidence>
<dbReference type="GO" id="GO:0043022">
    <property type="term" value="F:ribosome binding"/>
    <property type="evidence" value="ECO:0007669"/>
    <property type="project" value="InterPro"/>
</dbReference>
<dbReference type="NCBIfam" id="TIGR00037">
    <property type="entry name" value="eIF_5A"/>
    <property type="match status" value="1"/>
</dbReference>
<evidence type="ECO:0000256" key="3">
    <source>
        <dbReference type="ARBA" id="ARBA00023071"/>
    </source>
</evidence>
<evidence type="ECO:0000313" key="5">
    <source>
        <dbReference type="EMBL" id="MBI4210705.1"/>
    </source>
</evidence>
<dbReference type="GO" id="GO:0003723">
    <property type="term" value="F:RNA binding"/>
    <property type="evidence" value="ECO:0007669"/>
    <property type="project" value="InterPro"/>
</dbReference>
<dbReference type="InterPro" id="IPR019769">
    <property type="entry name" value="Trans_elong_IF5A_hypusine_site"/>
</dbReference>
<feature type="domain" description="Translation initiation factor 5A-like N-terminal" evidence="4">
    <location>
        <begin position="9"/>
        <end position="65"/>
    </location>
</feature>
<dbReference type="PIRSF" id="PIRSF003025">
    <property type="entry name" value="eIF5A"/>
    <property type="match status" value="1"/>
</dbReference>
<dbReference type="Proteomes" id="UP000732298">
    <property type="component" value="Unassembled WGS sequence"/>
</dbReference>
<name>A0A8T3YKY3_9ARCH</name>
<dbReference type="GO" id="GO:0003743">
    <property type="term" value="F:translation initiation factor activity"/>
    <property type="evidence" value="ECO:0007669"/>
    <property type="project" value="UniProtKB-KW"/>
</dbReference>
<evidence type="ECO:0000259" key="4">
    <source>
        <dbReference type="Pfam" id="PF21485"/>
    </source>
</evidence>
<dbReference type="AlphaFoldDB" id="A0A8T3YKY3"/>
<sequence>MADGEKRFQSAGTLKPGSYVLIDGEPCQVKGIEKSKPGKHGAAKVRMSAFSIFSDQKMNLMKPTDYEAEIPIIEKGSAQVVALMGSTVQIMDVTDYKTYDVEKPKDVQGIAGGTEVEFIKWGDKVRITRKKGEGK</sequence>
<comment type="caution">
    <text evidence="5">The sequence shown here is derived from an EMBL/GenBank/DDBJ whole genome shotgun (WGS) entry which is preliminary data.</text>
</comment>
<keyword evidence="2" id="KW-0648">Protein biosynthesis</keyword>
<dbReference type="GO" id="GO:0045901">
    <property type="term" value="P:positive regulation of translational elongation"/>
    <property type="evidence" value="ECO:0007669"/>
    <property type="project" value="InterPro"/>
</dbReference>